<dbReference type="PIRSF" id="PIRSF036480">
    <property type="entry name" value="FormyFH4_hydr"/>
    <property type="match status" value="1"/>
</dbReference>
<dbReference type="InterPro" id="IPR036477">
    <property type="entry name" value="Formyl_transf_N_sf"/>
</dbReference>
<evidence type="ECO:0000256" key="1">
    <source>
        <dbReference type="ARBA" id="ARBA00022563"/>
    </source>
</evidence>
<dbReference type="NCBIfam" id="TIGR00655">
    <property type="entry name" value="PurU"/>
    <property type="match status" value="1"/>
</dbReference>
<dbReference type="AlphaFoldDB" id="A0AAN6GBD0"/>
<dbReference type="PRINTS" id="PR01575">
    <property type="entry name" value="FFH4HYDRLASE"/>
</dbReference>
<reference evidence="4" key="1">
    <citation type="journal article" date="2023" name="PhytoFront">
        <title>Draft Genome Resources of Seven Strains of Tilletia horrida, Causal Agent of Kernel Smut of Rice.</title>
        <authorList>
            <person name="Khanal S."/>
            <person name="Antony Babu S."/>
            <person name="Zhou X.G."/>
        </authorList>
    </citation>
    <scope>NUCLEOTIDE SEQUENCE</scope>
    <source>
        <strain evidence="4">TX3</strain>
    </source>
</reference>
<dbReference type="HAMAP" id="MF_01927">
    <property type="entry name" value="PurU"/>
    <property type="match status" value="1"/>
</dbReference>
<keyword evidence="5" id="KW-1185">Reference proteome</keyword>
<dbReference type="InterPro" id="IPR044074">
    <property type="entry name" value="PurU_ACT"/>
</dbReference>
<dbReference type="InterPro" id="IPR002376">
    <property type="entry name" value="Formyl_transf_N"/>
</dbReference>
<evidence type="ECO:0000256" key="2">
    <source>
        <dbReference type="ARBA" id="ARBA00022801"/>
    </source>
</evidence>
<dbReference type="Pfam" id="PF00551">
    <property type="entry name" value="Formyl_trans_N"/>
    <property type="match status" value="1"/>
</dbReference>
<keyword evidence="2" id="KW-0378">Hydrolase</keyword>
<dbReference type="InterPro" id="IPR002912">
    <property type="entry name" value="ACT_dom"/>
</dbReference>
<gene>
    <name evidence="4" type="ORF">OC842_003507</name>
</gene>
<dbReference type="GO" id="GO:0008864">
    <property type="term" value="F:formyltetrahydrofolate deformylase activity"/>
    <property type="evidence" value="ECO:0007669"/>
    <property type="project" value="InterPro"/>
</dbReference>
<feature type="domain" description="ACT" evidence="3">
    <location>
        <begin position="23"/>
        <end position="107"/>
    </location>
</feature>
<dbReference type="PROSITE" id="PS51671">
    <property type="entry name" value="ACT"/>
    <property type="match status" value="1"/>
</dbReference>
<organism evidence="4 5">
    <name type="scientific">Tilletia horrida</name>
    <dbReference type="NCBI Taxonomy" id="155126"/>
    <lineage>
        <taxon>Eukaryota</taxon>
        <taxon>Fungi</taxon>
        <taxon>Dikarya</taxon>
        <taxon>Basidiomycota</taxon>
        <taxon>Ustilaginomycotina</taxon>
        <taxon>Exobasidiomycetes</taxon>
        <taxon>Tilletiales</taxon>
        <taxon>Tilletiaceae</taxon>
        <taxon>Tilletia</taxon>
    </lineage>
</organism>
<sequence length="318" mass="35358">MSASKSSASASASASASRPRGLILTVTCPDKPGIVTKLTGLISALSYNIVESAQYGDARSGRFFMRILFVPTSATAEAEEGQSAKEKVKRAFEEKLQDELEAQFEIREETEKVRTLIMVSKIGHCIHDLLYRMQTNTLPIEVPLIISNHPDFEPLAKSYNIPFHYLPIKPDEGKTKAWQEGEVIKLCKQHNIELVVLARYMQILSENLCSTLNANQPQPTLIINIHHSMLPAFAGGFPYRQAWERGTKLVGATAHFATADLDEGPIICQDAQQVTHAQGPLQLQQEGEDVERRVLARAVKLYAQRRVFINGNKTVVFS</sequence>
<dbReference type="GO" id="GO:0006189">
    <property type="term" value="P:'de novo' IMP biosynthetic process"/>
    <property type="evidence" value="ECO:0007669"/>
    <property type="project" value="InterPro"/>
</dbReference>
<protein>
    <recommendedName>
        <fullName evidence="3">ACT domain-containing protein</fullName>
    </recommendedName>
</protein>
<dbReference type="GO" id="GO:0006520">
    <property type="term" value="P:amino acid metabolic process"/>
    <property type="evidence" value="ECO:0007669"/>
    <property type="project" value="UniProtKB-ARBA"/>
</dbReference>
<dbReference type="Gene3D" id="3.30.70.260">
    <property type="match status" value="1"/>
</dbReference>
<name>A0AAN6GBD0_9BASI</name>
<comment type="caution">
    <text evidence="4">The sequence shown here is derived from an EMBL/GenBank/DDBJ whole genome shotgun (WGS) entry which is preliminary data.</text>
</comment>
<dbReference type="Gene3D" id="3.40.50.170">
    <property type="entry name" value="Formyl transferase, N-terminal domain"/>
    <property type="match status" value="1"/>
</dbReference>
<dbReference type="PANTHER" id="PTHR42706:SF1">
    <property type="entry name" value="FORMYLTETRAHYDROFOLATE DEFORMYLASE 2, MITOCHONDRIAL"/>
    <property type="match status" value="1"/>
</dbReference>
<dbReference type="EMBL" id="JAPDMQ010000176">
    <property type="protein sequence ID" value="KAK0531795.1"/>
    <property type="molecule type" value="Genomic_DNA"/>
</dbReference>
<dbReference type="SUPFAM" id="SSF53328">
    <property type="entry name" value="Formyltransferase"/>
    <property type="match status" value="1"/>
</dbReference>
<dbReference type="CDD" id="cd04875">
    <property type="entry name" value="ACT_F4HF-DF"/>
    <property type="match status" value="1"/>
</dbReference>
<dbReference type="GO" id="GO:0046394">
    <property type="term" value="P:carboxylic acid biosynthetic process"/>
    <property type="evidence" value="ECO:0007669"/>
    <property type="project" value="UniProtKB-ARBA"/>
</dbReference>
<evidence type="ECO:0000313" key="4">
    <source>
        <dbReference type="EMBL" id="KAK0531795.1"/>
    </source>
</evidence>
<dbReference type="SUPFAM" id="SSF55021">
    <property type="entry name" value="ACT-like"/>
    <property type="match status" value="1"/>
</dbReference>
<accession>A0AAN6GBD0</accession>
<evidence type="ECO:0000259" key="3">
    <source>
        <dbReference type="PROSITE" id="PS51671"/>
    </source>
</evidence>
<dbReference type="InterPro" id="IPR045865">
    <property type="entry name" value="ACT-like_dom_sf"/>
</dbReference>
<dbReference type="InterPro" id="IPR004810">
    <property type="entry name" value="PurU"/>
</dbReference>
<dbReference type="Proteomes" id="UP001176521">
    <property type="component" value="Unassembled WGS sequence"/>
</dbReference>
<proteinExistence type="inferred from homology"/>
<keyword evidence="1" id="KW-0554">One-carbon metabolism</keyword>
<dbReference type="NCBIfam" id="NF004684">
    <property type="entry name" value="PRK06027.1"/>
    <property type="match status" value="1"/>
</dbReference>
<dbReference type="PANTHER" id="PTHR42706">
    <property type="entry name" value="FORMYLTETRAHYDROFOLATE DEFORMYLASE"/>
    <property type="match status" value="1"/>
</dbReference>
<evidence type="ECO:0000313" key="5">
    <source>
        <dbReference type="Proteomes" id="UP001176521"/>
    </source>
</evidence>
<dbReference type="GO" id="GO:0006730">
    <property type="term" value="P:one-carbon metabolic process"/>
    <property type="evidence" value="ECO:0007669"/>
    <property type="project" value="UniProtKB-KW"/>
</dbReference>